<dbReference type="Pfam" id="PF15976">
    <property type="entry name" value="CooC_C"/>
    <property type="match status" value="1"/>
</dbReference>
<evidence type="ECO:0000256" key="2">
    <source>
        <dbReference type="SAM" id="SignalP"/>
    </source>
</evidence>
<evidence type="ECO:0000313" key="5">
    <source>
        <dbReference type="EMBL" id="QPG57287.1"/>
    </source>
</evidence>
<feature type="chain" id="PRO_5046995166" evidence="2">
    <location>
        <begin position="29"/>
        <end position="975"/>
    </location>
</feature>
<evidence type="ECO:0000313" key="6">
    <source>
        <dbReference type="Proteomes" id="UP000316416"/>
    </source>
</evidence>
<evidence type="ECO:0000259" key="4">
    <source>
        <dbReference type="Pfam" id="PF16967"/>
    </source>
</evidence>
<organism evidence="5 6">
    <name type="scientific">Shewanella eurypsychrophilus</name>
    <dbReference type="NCBI Taxonomy" id="2593656"/>
    <lineage>
        <taxon>Bacteria</taxon>
        <taxon>Pseudomonadati</taxon>
        <taxon>Pseudomonadota</taxon>
        <taxon>Gammaproteobacteria</taxon>
        <taxon>Alteromonadales</taxon>
        <taxon>Shewanellaceae</taxon>
        <taxon>Shewanella</taxon>
    </lineage>
</organism>
<dbReference type="Proteomes" id="UP000316416">
    <property type="component" value="Chromosome"/>
</dbReference>
<feature type="domain" description="Pilus assembly protein C-terminal" evidence="3">
    <location>
        <begin position="785"/>
        <end position="873"/>
    </location>
</feature>
<accession>A0ABX6V5N1</accession>
<name>A0ABX6V5N1_9GAMM</name>
<evidence type="ECO:0000256" key="1">
    <source>
        <dbReference type="ARBA" id="ARBA00022729"/>
    </source>
</evidence>
<proteinExistence type="predicted"/>
<evidence type="ECO:0000259" key="3">
    <source>
        <dbReference type="Pfam" id="PF15976"/>
    </source>
</evidence>
<dbReference type="RefSeq" id="WP_142872650.1">
    <property type="nucleotide sequence ID" value="NZ_CP045503.2"/>
</dbReference>
<gene>
    <name evidence="5" type="ORF">FM038_007435</name>
</gene>
<keyword evidence="6" id="KW-1185">Reference proteome</keyword>
<dbReference type="Pfam" id="PF16967">
    <property type="entry name" value="TcfC"/>
    <property type="match status" value="1"/>
</dbReference>
<reference evidence="5" key="1">
    <citation type="submission" date="2021-07" db="EMBL/GenBank/DDBJ databases">
        <title>Shewanella sp. YLB-07 whole genome sequence.</title>
        <authorList>
            <person name="Yu L."/>
        </authorList>
    </citation>
    <scope>NUCLEOTIDE SEQUENCE</scope>
    <source>
        <strain evidence="5">YLB-08</strain>
    </source>
</reference>
<dbReference type="InterPro" id="IPR031917">
    <property type="entry name" value="Pilus_assem_C"/>
</dbReference>
<sequence length="975" mass="108161">MRYNRLALSILFCLSSSLNPLFSLPAYASVKSEGIEIPAEFADMYAGSTERFTFELASANEQLSIELNSTPTSASLNTSSLRDVEQYLSRYYVKKESIAEIVSSMKNVATSSLCQGKISECNLMPERYAFAYDFEQKQLTLFINAGLIDSHKTAKAFHDATNDQYGAINSINLNYHYFSDGGSSLIARDETLVGLKYGSITSSIYADTSSDKFEAEQLSYDFETGYHRFQMGHFKYGYEQNSTSFMDLSGSYSQDVINHSSSKNLIDGGKQNNRRLFYILPNKGRIEVYRDGHLIHSQNVDAGQQSIAFRDLPYGSYTATIVVISAGREILKERQQIFNNSAFSLNKGEYDYSFSAGILNDRYEDIEDTIDGQSREIRTLQDKLGYRVDVDTLMSDGIYYGVNGMAFERYLQNESQVQKLELETNNFVEGKASYQLTDSTMIGARVLSNSDSMMTELGVKQSINDVSTAQLKYASYSNGSQFIAGDVNFYNVGVGYERFDSADSDYGLDNYMLSNTGYERLNVNVSSNILGGQGYLLYVNNKVDEDNVPDLYIEQSNYWSISAGYSHSFVADSVINFSATLQGGQSFGINDDWYAGVLWTVPLSAGWSASSSVSLSAQGLDEFRNSVAHDVQFGDYLSMNNELGISYRGTDVDQNMSSDLSSNISYNDEHIMSDTYAYISSDGTSSVSTSLNSTQVLSGKGELYFTSQKSDSYIIVDADNQGGKDTHRGLLSIYNDNTLSYSENIDREDTVVPVDKYKAFNVRLDTDSSNYISDQAHEAAGYSLPGTVISLDIDLVKIKTFISSFDDLNNNSIAKIECSGEGCVDIEDVALGVFKISVIAGSDYQLVSQNQTCVTPSLDRYSTYIVNTGNNYCLPGLDNDEANMLANGSKLQPVTIDGNEYYFVGVFNNETDLINTERTLNDVGLSVITRAVGLRKYIYATNESSLTVKQETVLNELSLYAKSLIKQDNFASNWN</sequence>
<protein>
    <submittedName>
        <fullName evidence="5">TcfC E-set like domain-containing protein</fullName>
    </submittedName>
</protein>
<dbReference type="InterPro" id="IPR032636">
    <property type="entry name" value="Pilus_assem_E-set-like_dom"/>
</dbReference>
<feature type="domain" description="Pilus assembly protein E-set like" evidence="4">
    <location>
        <begin position="272"/>
        <end position="340"/>
    </location>
</feature>
<dbReference type="EMBL" id="CP045503">
    <property type="protein sequence ID" value="QPG57287.1"/>
    <property type="molecule type" value="Genomic_DNA"/>
</dbReference>
<keyword evidence="1 2" id="KW-0732">Signal</keyword>
<feature type="signal peptide" evidence="2">
    <location>
        <begin position="1"/>
        <end position="28"/>
    </location>
</feature>